<evidence type="ECO:0000313" key="1">
    <source>
        <dbReference type="EMBL" id="EYC08607.1"/>
    </source>
</evidence>
<keyword evidence="2" id="KW-1185">Reference proteome</keyword>
<name>A0A016U187_9BILA</name>
<gene>
    <name evidence="1" type="primary">Acey_s0065.g3641</name>
    <name evidence="1" type="ORF">Y032_0065g3641</name>
</gene>
<organism evidence="1 2">
    <name type="scientific">Ancylostoma ceylanicum</name>
    <dbReference type="NCBI Taxonomy" id="53326"/>
    <lineage>
        <taxon>Eukaryota</taxon>
        <taxon>Metazoa</taxon>
        <taxon>Ecdysozoa</taxon>
        <taxon>Nematoda</taxon>
        <taxon>Chromadorea</taxon>
        <taxon>Rhabditida</taxon>
        <taxon>Rhabditina</taxon>
        <taxon>Rhabditomorpha</taxon>
        <taxon>Strongyloidea</taxon>
        <taxon>Ancylostomatidae</taxon>
        <taxon>Ancylostomatinae</taxon>
        <taxon>Ancylostoma</taxon>
    </lineage>
</organism>
<comment type="caution">
    <text evidence="1">The sequence shown here is derived from an EMBL/GenBank/DDBJ whole genome shotgun (WGS) entry which is preliminary data.</text>
</comment>
<protein>
    <submittedName>
        <fullName evidence="1">Uncharacterized protein</fullName>
    </submittedName>
</protein>
<dbReference type="EMBL" id="JARK01001401">
    <property type="protein sequence ID" value="EYC08607.1"/>
    <property type="molecule type" value="Genomic_DNA"/>
</dbReference>
<evidence type="ECO:0000313" key="2">
    <source>
        <dbReference type="Proteomes" id="UP000024635"/>
    </source>
</evidence>
<dbReference type="AlphaFoldDB" id="A0A016U187"/>
<dbReference type="Proteomes" id="UP000024635">
    <property type="component" value="Unassembled WGS sequence"/>
</dbReference>
<proteinExistence type="predicted"/>
<accession>A0A016U187</accession>
<reference evidence="2" key="1">
    <citation type="journal article" date="2015" name="Nat. Genet.">
        <title>The genome and transcriptome of the zoonotic hookworm Ancylostoma ceylanicum identify infection-specific gene families.</title>
        <authorList>
            <person name="Schwarz E.M."/>
            <person name="Hu Y."/>
            <person name="Antoshechkin I."/>
            <person name="Miller M.M."/>
            <person name="Sternberg P.W."/>
            <person name="Aroian R.V."/>
        </authorList>
    </citation>
    <scope>NUCLEOTIDE SEQUENCE</scope>
    <source>
        <strain evidence="2">HY135</strain>
    </source>
</reference>
<sequence length="77" mass="8888">MSQLVLLVLFVGCLVMKRWVVRSYNPRVPLILVVLAVVVSRFMSCHTHIPHKSIIITHTSSSSHHVWFHITFIHSLM</sequence>